<name>A0ABU2H705_9ACTN</name>
<comment type="caution">
    <text evidence="2">The sequence shown here is derived from an EMBL/GenBank/DDBJ whole genome shotgun (WGS) entry which is preliminary data.</text>
</comment>
<dbReference type="Pfam" id="PF20114">
    <property type="entry name" value="DUF6504"/>
    <property type="match status" value="1"/>
</dbReference>
<accession>A0ABU2H705</accession>
<evidence type="ECO:0000259" key="1">
    <source>
        <dbReference type="Pfam" id="PF20114"/>
    </source>
</evidence>
<dbReference type="EMBL" id="JAVLVT010000005">
    <property type="protein sequence ID" value="MDS1271071.1"/>
    <property type="molecule type" value="Genomic_DNA"/>
</dbReference>
<reference evidence="3" key="1">
    <citation type="submission" date="2023-07" db="EMBL/GenBank/DDBJ databases">
        <title>Novel species in the genus Lipingzhangella isolated from Sambhar Salt Lake.</title>
        <authorList>
            <person name="Jiya N."/>
            <person name="Kajale S."/>
            <person name="Sharma A."/>
        </authorList>
    </citation>
    <scope>NUCLEOTIDE SEQUENCE [LARGE SCALE GENOMIC DNA]</scope>
    <source>
        <strain evidence="3">LS1_29</strain>
    </source>
</reference>
<protein>
    <submittedName>
        <fullName evidence="2">DUF6504 family protein</fullName>
    </submittedName>
</protein>
<dbReference type="InterPro" id="IPR045443">
    <property type="entry name" value="DUF6504"/>
</dbReference>
<sequence length="101" mass="11916">MGTLFAARVEVWTCSGRPVRFLWRGRLYVVRRIVEHWVTLPAVWDSTEPEQPAATQSPHRDTALRRREYWRVHAGTGPAPGAYELRYDSHTQEWLLTRVWD</sequence>
<gene>
    <name evidence="2" type="ORF">RIF23_12255</name>
</gene>
<organism evidence="2 3">
    <name type="scientific">Lipingzhangella rawalii</name>
    <dbReference type="NCBI Taxonomy" id="2055835"/>
    <lineage>
        <taxon>Bacteria</taxon>
        <taxon>Bacillati</taxon>
        <taxon>Actinomycetota</taxon>
        <taxon>Actinomycetes</taxon>
        <taxon>Streptosporangiales</taxon>
        <taxon>Nocardiopsidaceae</taxon>
        <taxon>Lipingzhangella</taxon>
    </lineage>
</organism>
<dbReference type="RefSeq" id="WP_310912622.1">
    <property type="nucleotide sequence ID" value="NZ_JAVLVT010000005.1"/>
</dbReference>
<evidence type="ECO:0000313" key="2">
    <source>
        <dbReference type="EMBL" id="MDS1271071.1"/>
    </source>
</evidence>
<keyword evidence="3" id="KW-1185">Reference proteome</keyword>
<proteinExistence type="predicted"/>
<dbReference type="Proteomes" id="UP001250214">
    <property type="component" value="Unassembled WGS sequence"/>
</dbReference>
<feature type="domain" description="DUF6504" evidence="1">
    <location>
        <begin position="15"/>
        <end position="101"/>
    </location>
</feature>
<evidence type="ECO:0000313" key="3">
    <source>
        <dbReference type="Proteomes" id="UP001250214"/>
    </source>
</evidence>